<keyword evidence="2" id="KW-0378">Hydrolase</keyword>
<dbReference type="InterPro" id="IPR011059">
    <property type="entry name" value="Metal-dep_hydrolase_composite"/>
</dbReference>
<dbReference type="Gene3D" id="2.30.40.10">
    <property type="entry name" value="Urease, subunit C, domain 1"/>
    <property type="match status" value="1"/>
</dbReference>
<dbReference type="AlphaFoldDB" id="A0A177CVH9"/>
<evidence type="ECO:0000259" key="1">
    <source>
        <dbReference type="Pfam" id="PF07969"/>
    </source>
</evidence>
<organism evidence="2 3">
    <name type="scientific">Paraphaeosphaeria sporulosa</name>
    <dbReference type="NCBI Taxonomy" id="1460663"/>
    <lineage>
        <taxon>Eukaryota</taxon>
        <taxon>Fungi</taxon>
        <taxon>Dikarya</taxon>
        <taxon>Ascomycota</taxon>
        <taxon>Pezizomycotina</taxon>
        <taxon>Dothideomycetes</taxon>
        <taxon>Pleosporomycetidae</taxon>
        <taxon>Pleosporales</taxon>
        <taxon>Massarineae</taxon>
        <taxon>Didymosphaeriaceae</taxon>
        <taxon>Paraphaeosphaeria</taxon>
    </lineage>
</organism>
<accession>A0A177CVH9</accession>
<protein>
    <submittedName>
        <fullName evidence="2">Amidohydrolase 3</fullName>
    </submittedName>
</protein>
<dbReference type="SUPFAM" id="SSF51556">
    <property type="entry name" value="Metallo-dependent hydrolases"/>
    <property type="match status" value="1"/>
</dbReference>
<dbReference type="Pfam" id="PF07969">
    <property type="entry name" value="Amidohydro_3"/>
    <property type="match status" value="1"/>
</dbReference>
<name>A0A177CVH9_9PLEO</name>
<gene>
    <name evidence="2" type="ORF">CC84DRAFT_1139750</name>
</gene>
<dbReference type="SUPFAM" id="SSF51338">
    <property type="entry name" value="Composite domain of metallo-dependent hydrolases"/>
    <property type="match status" value="1"/>
</dbReference>
<dbReference type="InterPro" id="IPR013108">
    <property type="entry name" value="Amidohydro_3"/>
</dbReference>
<dbReference type="PANTHER" id="PTHR22642:SF2">
    <property type="entry name" value="PROTEIN LONG AFTER FAR-RED 3"/>
    <property type="match status" value="1"/>
</dbReference>
<reference evidence="2 3" key="1">
    <citation type="submission" date="2016-05" db="EMBL/GenBank/DDBJ databases">
        <title>Comparative analysis of secretome profiles of manganese(II)-oxidizing ascomycete fungi.</title>
        <authorList>
            <consortium name="DOE Joint Genome Institute"/>
            <person name="Zeiner C.A."/>
            <person name="Purvine S.O."/>
            <person name="Zink E.M."/>
            <person name="Wu S."/>
            <person name="Pasa-Tolic L."/>
            <person name="Chaput D.L."/>
            <person name="Haridas S."/>
            <person name="Grigoriev I.V."/>
            <person name="Santelli C.M."/>
            <person name="Hansel C.M."/>
        </authorList>
    </citation>
    <scope>NUCLEOTIDE SEQUENCE [LARGE SCALE GENOMIC DNA]</scope>
    <source>
        <strain evidence="2 3">AP3s5-JAC2a</strain>
    </source>
</reference>
<dbReference type="InParanoid" id="A0A177CVH9"/>
<dbReference type="InterPro" id="IPR032466">
    <property type="entry name" value="Metal_Hydrolase"/>
</dbReference>
<dbReference type="OrthoDB" id="194468at2759"/>
<dbReference type="Proteomes" id="UP000077069">
    <property type="component" value="Unassembled WGS sequence"/>
</dbReference>
<feature type="domain" description="Amidohydrolase 3" evidence="1">
    <location>
        <begin position="62"/>
        <end position="532"/>
    </location>
</feature>
<dbReference type="EMBL" id="KV441549">
    <property type="protein sequence ID" value="OAG10870.1"/>
    <property type="molecule type" value="Genomic_DNA"/>
</dbReference>
<proteinExistence type="predicted"/>
<dbReference type="GO" id="GO:0016810">
    <property type="term" value="F:hydrolase activity, acting on carbon-nitrogen (but not peptide) bonds"/>
    <property type="evidence" value="ECO:0007669"/>
    <property type="project" value="InterPro"/>
</dbReference>
<evidence type="ECO:0000313" key="2">
    <source>
        <dbReference type="EMBL" id="OAG10870.1"/>
    </source>
</evidence>
<dbReference type="Gene3D" id="3.10.310.70">
    <property type="match status" value="1"/>
</dbReference>
<dbReference type="RefSeq" id="XP_018041235.1">
    <property type="nucleotide sequence ID" value="XM_018176252.1"/>
</dbReference>
<dbReference type="PANTHER" id="PTHR22642">
    <property type="entry name" value="IMIDAZOLONEPROPIONASE"/>
    <property type="match status" value="1"/>
</dbReference>
<dbReference type="GeneID" id="28759738"/>
<dbReference type="STRING" id="1460663.A0A177CVH9"/>
<sequence>MTLSISSATPENSVAYINGRVYTINNAQPWASGFIVSPDGRFTYIGGNDDIQNTAKELGLVTVDLKQRFVMPGIHDAHMHLLYSGMMLTSDVDIGMESTSETIAEEIQNGMCRCEYINARQDWVMAAMYSNPGFPNGVPDRKYLDEKFPDQPVVVVGGAGHSHFLNTEALKKAGYDLENEEDVQGGKFFRREDGSLTGELGETAATKAMIAMPKPSLAQVKRVLKTAIHAANKAGVTSCQEASANTLLLHALHELDQEGGLRMNVATHIVHGPEFIAHESKDTLHPLIQKAHEFRSQHVDTRFVKILLDGVPLPPLFTHCELDSDQKPNQDKLLVLDAAEAIKKYDSQGVTVKVHCTGHGATRMTLDAIEKARAANPNGPRHEVAHCSGVHDDEYARFRQLNVTAEMSPAEFFVHPFTANSEGLMDWNFRKMLNADVFLTIGSDWGATADPSLFGPVSRVVESVGNGSKERGGEALCRMLTLHGAMAVGADKEVGSIEVGKKANFIMLDKDLSLGDFDGATVLRTYFEGECVWDSEVS</sequence>
<keyword evidence="3" id="KW-1185">Reference proteome</keyword>
<dbReference type="Gene3D" id="3.20.20.140">
    <property type="entry name" value="Metal-dependent hydrolases"/>
    <property type="match status" value="1"/>
</dbReference>
<evidence type="ECO:0000313" key="3">
    <source>
        <dbReference type="Proteomes" id="UP000077069"/>
    </source>
</evidence>